<dbReference type="Gene3D" id="2.60.40.740">
    <property type="match status" value="1"/>
</dbReference>
<organism evidence="1 2">
    <name type="scientific">Spirosoma telluris</name>
    <dbReference type="NCBI Taxonomy" id="2183553"/>
    <lineage>
        <taxon>Bacteria</taxon>
        <taxon>Pseudomonadati</taxon>
        <taxon>Bacteroidota</taxon>
        <taxon>Cytophagia</taxon>
        <taxon>Cytophagales</taxon>
        <taxon>Cytophagaceae</taxon>
        <taxon>Spirosoma</taxon>
    </lineage>
</organism>
<gene>
    <name evidence="1" type="ORF">HMF3257_01415</name>
</gene>
<evidence type="ECO:0000313" key="2">
    <source>
        <dbReference type="Proteomes" id="UP000249016"/>
    </source>
</evidence>
<dbReference type="RefSeq" id="WP_111340306.1">
    <property type="nucleotide sequence ID" value="NZ_QLII01000001.1"/>
</dbReference>
<name>A0A327NHG3_9BACT</name>
<dbReference type="AlphaFoldDB" id="A0A327NHG3"/>
<protein>
    <recommendedName>
        <fullName evidence="3">SprB repeat-containing protein</fullName>
    </recommendedName>
</protein>
<dbReference type="EMBL" id="QLII01000001">
    <property type="protein sequence ID" value="RAI73426.1"/>
    <property type="molecule type" value="Genomic_DNA"/>
</dbReference>
<evidence type="ECO:0000313" key="1">
    <source>
        <dbReference type="EMBL" id="RAI73426.1"/>
    </source>
</evidence>
<dbReference type="Proteomes" id="UP000249016">
    <property type="component" value="Unassembled WGS sequence"/>
</dbReference>
<dbReference type="InterPro" id="IPR025667">
    <property type="entry name" value="SprB_repeat"/>
</dbReference>
<sequence>MTQTCPGLSVGAYSVTATGGTSPYQYSLDDGKTYQTSPLFTGLGLGSYALVVKDANGCVVKPASYQMSSSVAPTITPQVTNVSCNGLQNGSILVDLTGGADLGQTYASINNGTTFTTNFRFNSLGAGVYPVVVKYGNNCLTPVQSTTLTQPAVLAFNTTKVNVTGCFGNTTGSISVTATGGTAPYQYSKDNGATFQKGNQFTDLGAGTYAVVVSDVNGCQTSAQSIVLTQPSAISYTVAKTNVSCNGSATGSFTVTASGGTPPYRLSLNGGEFDAIRSPSGLAAGDYTIAVGDANGCSTSQSTVTISQPDPLTFTSTLTEVSCAGETTVR</sequence>
<comment type="caution">
    <text evidence="1">The sequence shown here is derived from an EMBL/GenBank/DDBJ whole genome shotgun (WGS) entry which is preliminary data.</text>
</comment>
<accession>A0A327NHG3</accession>
<proteinExistence type="predicted"/>
<dbReference type="OrthoDB" id="7794186at2"/>
<evidence type="ECO:0008006" key="3">
    <source>
        <dbReference type="Google" id="ProtNLM"/>
    </source>
</evidence>
<reference evidence="1 2" key="1">
    <citation type="submission" date="2018-06" db="EMBL/GenBank/DDBJ databases">
        <title>Spirosoma sp. HMF3257 Genome sequencing and assembly.</title>
        <authorList>
            <person name="Kang H."/>
            <person name="Cha I."/>
            <person name="Kim H."/>
            <person name="Kang J."/>
            <person name="Joh K."/>
        </authorList>
    </citation>
    <scope>NUCLEOTIDE SEQUENCE [LARGE SCALE GENOMIC DNA]</scope>
    <source>
        <strain evidence="1 2">HMF3257</strain>
    </source>
</reference>
<dbReference type="Pfam" id="PF13573">
    <property type="entry name" value="SprB"/>
    <property type="match status" value="3"/>
</dbReference>
<keyword evidence="2" id="KW-1185">Reference proteome</keyword>